<name>A0ACB5SRX0_AMBMO</name>
<keyword evidence="2" id="KW-1185">Reference proteome</keyword>
<comment type="caution">
    <text evidence="1">The sequence shown here is derived from an EMBL/GenBank/DDBJ whole genome shotgun (WGS) entry which is preliminary data.</text>
</comment>
<protein>
    <submittedName>
        <fullName evidence="1">Unnamed protein product</fullName>
    </submittedName>
</protein>
<sequence length="178" mass="19747">MIRNQTNIFSNGLHDSTTSIESAMNNGSRSWSVYECGDLCTNTLSSLYHDASSELPDDNKLTIDKIADWMYSHMVLTASSASSSPSSFPRSYSISMTDSTITPLSNILQADIFKTYYIIALCAGFQEYIQTSNYGFDVYLLTNTADDTVTSLYDACRQMTTVKLTDHPTLCDNIKSLT</sequence>
<gene>
    <name evidence="1" type="ORF">Amon02_000030900</name>
</gene>
<evidence type="ECO:0000313" key="1">
    <source>
        <dbReference type="EMBL" id="GME70727.1"/>
    </source>
</evidence>
<accession>A0ACB5SRX0</accession>
<evidence type="ECO:0000313" key="2">
    <source>
        <dbReference type="Proteomes" id="UP001165064"/>
    </source>
</evidence>
<dbReference type="Proteomes" id="UP001165064">
    <property type="component" value="Unassembled WGS sequence"/>
</dbReference>
<reference evidence="1" key="1">
    <citation type="submission" date="2023-04" db="EMBL/GenBank/DDBJ databases">
        <title>Ambrosiozyma monospora NBRC 10751.</title>
        <authorList>
            <person name="Ichikawa N."/>
            <person name="Sato H."/>
            <person name="Tonouchi N."/>
        </authorList>
    </citation>
    <scope>NUCLEOTIDE SEQUENCE</scope>
    <source>
        <strain evidence="1">NBRC 10751</strain>
    </source>
</reference>
<organism evidence="1 2">
    <name type="scientific">Ambrosiozyma monospora</name>
    <name type="common">Yeast</name>
    <name type="synonym">Endomycopsis monosporus</name>
    <dbReference type="NCBI Taxonomy" id="43982"/>
    <lineage>
        <taxon>Eukaryota</taxon>
        <taxon>Fungi</taxon>
        <taxon>Dikarya</taxon>
        <taxon>Ascomycota</taxon>
        <taxon>Saccharomycotina</taxon>
        <taxon>Pichiomycetes</taxon>
        <taxon>Pichiales</taxon>
        <taxon>Pichiaceae</taxon>
        <taxon>Ambrosiozyma</taxon>
    </lineage>
</organism>
<proteinExistence type="predicted"/>
<dbReference type="EMBL" id="BSXS01000085">
    <property type="protein sequence ID" value="GME70727.1"/>
    <property type="molecule type" value="Genomic_DNA"/>
</dbReference>